<dbReference type="InterPro" id="IPR058625">
    <property type="entry name" value="MdtA-like_BSH"/>
</dbReference>
<evidence type="ECO:0000259" key="3">
    <source>
        <dbReference type="Pfam" id="PF25917"/>
    </source>
</evidence>
<dbReference type="InterPro" id="IPR058627">
    <property type="entry name" value="MdtA-like_C"/>
</dbReference>
<sequence length="369" mass="40361">MQFNNIFKNISSLLIVATCAFALPACGKKEEPKSPIVRPAKIFTVGEASSNLVRSFPGEVESTDKAIQSFRVGGKIIERPATPGRKVNKGDVLAKLDPDDFKLKRDDSQAKFDLAKVQYLRAKDILAKGLIARADYDKAKSNYLAATAELKLATANLSYTVLLAPFDGIVSKVHVDNFTNVKANEPIVNIQSLDSVDVAFQVPENVIAKIKRGEGKNADIKIRINSLGDKTYPARAKEFDTEADPQTQTYRAVVTMDRPENLSLLEGMSTTVIVDFTNVFAKTSNKILIPSTAVFAAEDEPIDSKQRYVWLVDPDSMKVAKQAVTVGKLSDDGIEVLSGIQTGQKIISAGVNFIQEGQKVKQIIRERGL</sequence>
<dbReference type="Gene3D" id="2.40.420.20">
    <property type="match status" value="1"/>
</dbReference>
<dbReference type="Gene3D" id="1.10.287.470">
    <property type="entry name" value="Helix hairpin bin"/>
    <property type="match status" value="1"/>
</dbReference>
<dbReference type="InterPro" id="IPR006143">
    <property type="entry name" value="RND_pump_MFP"/>
</dbReference>
<dbReference type="PANTHER" id="PTHR30469">
    <property type="entry name" value="MULTIDRUG RESISTANCE PROTEIN MDTA"/>
    <property type="match status" value="1"/>
</dbReference>
<dbReference type="Gene3D" id="2.40.30.170">
    <property type="match status" value="1"/>
</dbReference>
<organism evidence="5">
    <name type="scientific">hydrothermal vent metagenome</name>
    <dbReference type="NCBI Taxonomy" id="652676"/>
    <lineage>
        <taxon>unclassified sequences</taxon>
        <taxon>metagenomes</taxon>
        <taxon>ecological metagenomes</taxon>
    </lineage>
</organism>
<evidence type="ECO:0000259" key="4">
    <source>
        <dbReference type="Pfam" id="PF25967"/>
    </source>
</evidence>
<protein>
    <submittedName>
        <fullName evidence="5">Uncharacterized protein</fullName>
    </submittedName>
</protein>
<evidence type="ECO:0000256" key="2">
    <source>
        <dbReference type="ARBA" id="ARBA00022448"/>
    </source>
</evidence>
<feature type="domain" description="Multidrug resistance protein MdtA-like C-terminal permuted SH3" evidence="4">
    <location>
        <begin position="285"/>
        <end position="350"/>
    </location>
</feature>
<evidence type="ECO:0000256" key="1">
    <source>
        <dbReference type="ARBA" id="ARBA00004196"/>
    </source>
</evidence>
<feature type="domain" description="Multidrug resistance protein MdtA-like barrel-sandwich hybrid" evidence="3">
    <location>
        <begin position="71"/>
        <end position="187"/>
    </location>
</feature>
<dbReference type="Pfam" id="PF25967">
    <property type="entry name" value="RND-MFP_C"/>
    <property type="match status" value="1"/>
</dbReference>
<dbReference type="NCBIfam" id="TIGR01730">
    <property type="entry name" value="RND_mfp"/>
    <property type="match status" value="1"/>
</dbReference>
<dbReference type="Gene3D" id="2.40.50.100">
    <property type="match status" value="1"/>
</dbReference>
<gene>
    <name evidence="5" type="ORF">MNBD_GAMMA21-179</name>
</gene>
<comment type="subcellular location">
    <subcellularLocation>
        <location evidence="1">Cell envelope</location>
    </subcellularLocation>
</comment>
<dbReference type="PANTHER" id="PTHR30469:SF20">
    <property type="entry name" value="EFFLUX RND TRANSPORTER PERIPLASMIC ADAPTOR SUBUNIT"/>
    <property type="match status" value="1"/>
</dbReference>
<dbReference type="SUPFAM" id="SSF111369">
    <property type="entry name" value="HlyD-like secretion proteins"/>
    <property type="match status" value="1"/>
</dbReference>
<reference evidence="5" key="1">
    <citation type="submission" date="2018-06" db="EMBL/GenBank/DDBJ databases">
        <authorList>
            <person name="Zhirakovskaya E."/>
        </authorList>
    </citation>
    <scope>NUCLEOTIDE SEQUENCE</scope>
</reference>
<keyword evidence="2" id="KW-0813">Transport</keyword>
<accession>A0A3B1A6S3</accession>
<dbReference type="GO" id="GO:0015562">
    <property type="term" value="F:efflux transmembrane transporter activity"/>
    <property type="evidence" value="ECO:0007669"/>
    <property type="project" value="TreeGrafter"/>
</dbReference>
<dbReference type="EMBL" id="UOFR01000023">
    <property type="protein sequence ID" value="VAW93899.1"/>
    <property type="molecule type" value="Genomic_DNA"/>
</dbReference>
<proteinExistence type="predicted"/>
<name>A0A3B1A6S3_9ZZZZ</name>
<dbReference type="AlphaFoldDB" id="A0A3B1A6S3"/>
<evidence type="ECO:0000313" key="5">
    <source>
        <dbReference type="EMBL" id="VAW93899.1"/>
    </source>
</evidence>
<dbReference type="Pfam" id="PF25917">
    <property type="entry name" value="BSH_RND"/>
    <property type="match status" value="1"/>
</dbReference>
<dbReference type="GO" id="GO:1990281">
    <property type="term" value="C:efflux pump complex"/>
    <property type="evidence" value="ECO:0007669"/>
    <property type="project" value="TreeGrafter"/>
</dbReference>